<dbReference type="AlphaFoldDB" id="A0A8D4UW94"/>
<keyword evidence="3" id="KW-1185">Reference proteome</keyword>
<evidence type="ECO:0000313" key="3">
    <source>
        <dbReference type="Proteomes" id="UP000320585"/>
    </source>
</evidence>
<evidence type="ECO:0000313" key="2">
    <source>
        <dbReference type="EMBL" id="BBK26161.1"/>
    </source>
</evidence>
<protein>
    <recommendedName>
        <fullName evidence="1">Helix-turn-helix domain-containing protein</fullName>
    </recommendedName>
</protein>
<dbReference type="InterPro" id="IPR045403">
    <property type="entry name" value="HTH_59_Firmicutes_type"/>
</dbReference>
<proteinExistence type="predicted"/>
<dbReference type="OrthoDB" id="1634033at2"/>
<name>A0A8D4UW94_9FIRM</name>
<accession>A0A8D4UW94</accession>
<feature type="domain" description="Helix-turn-helix" evidence="1">
    <location>
        <begin position="190"/>
        <end position="246"/>
    </location>
</feature>
<gene>
    <name evidence="2" type="ORF">Dia5BBH33_20960</name>
</gene>
<dbReference type="Pfam" id="PF20038">
    <property type="entry name" value="HTH_59"/>
    <property type="match status" value="2"/>
</dbReference>
<dbReference type="KEGG" id="dho:Dia5BBH33_20960"/>
<dbReference type="RefSeq" id="WP_144269329.1">
    <property type="nucleotide sequence ID" value="NZ_AP019697.1"/>
</dbReference>
<evidence type="ECO:0000259" key="1">
    <source>
        <dbReference type="Pfam" id="PF20038"/>
    </source>
</evidence>
<feature type="domain" description="Helix-turn-helix" evidence="1">
    <location>
        <begin position="118"/>
        <end position="175"/>
    </location>
</feature>
<dbReference type="EMBL" id="AP019697">
    <property type="protein sequence ID" value="BBK26161.1"/>
    <property type="molecule type" value="Genomic_DNA"/>
</dbReference>
<dbReference type="Proteomes" id="UP000320585">
    <property type="component" value="Chromosome"/>
</dbReference>
<sequence>MADIRVRNLSQEAAESCYEAYLKGERPKEGTILVSGPVVVFTSDTFEMKGETLEDGEEKFVSILDNEAKSRAALCEYKNGRRLPAGAALAAMKEGYFAFQSEYMNEEGTPFTLSFDPLEEVMTAQEAGKLYGIPAKNIEKDCESAGLESPLKQGETRHSGNVWLLQKSAAERAYADKEGKTYAVNPLLLVFSTVEGADIWNRDSGVVRSAAGGAGHMNARMHEEERKKSGRVWLVTRSAMERLFGQALPNKMKEAMKGI</sequence>
<dbReference type="GeneID" id="92717293"/>
<reference evidence="3" key="1">
    <citation type="submission" date="2019-05" db="EMBL/GenBank/DDBJ databases">
        <title>Complete genome sequencing of Dialister sp. strain 5BBH33.</title>
        <authorList>
            <person name="Sakamoto M."/>
            <person name="Murakami T."/>
            <person name="Mori H."/>
        </authorList>
    </citation>
    <scope>NUCLEOTIDE SEQUENCE [LARGE SCALE GENOMIC DNA]</scope>
    <source>
        <strain evidence="3">5BBH33</strain>
    </source>
</reference>
<organism evidence="2 3">
    <name type="scientific">Dialister hominis</name>
    <dbReference type="NCBI Taxonomy" id="2582419"/>
    <lineage>
        <taxon>Bacteria</taxon>
        <taxon>Bacillati</taxon>
        <taxon>Bacillota</taxon>
        <taxon>Negativicutes</taxon>
        <taxon>Veillonellales</taxon>
        <taxon>Veillonellaceae</taxon>
        <taxon>Dialister</taxon>
    </lineage>
</organism>